<dbReference type="Pfam" id="PF10005">
    <property type="entry name" value="Zn_ribbon_DZR_6"/>
    <property type="match status" value="1"/>
</dbReference>
<dbReference type="PIRSF" id="PIRSF012641">
    <property type="entry name" value="UCP012641"/>
    <property type="match status" value="1"/>
</dbReference>
<dbReference type="InterPro" id="IPR031321">
    <property type="entry name" value="UCP012641"/>
</dbReference>
<dbReference type="EMBL" id="QDDR01000007">
    <property type="protein sequence ID" value="PVE46874.1"/>
    <property type="molecule type" value="Genomic_DNA"/>
</dbReference>
<sequence>MRRFDCPSCGHEVFFANTACLSCGTALVYAPGRGFLPSTDGDGFCANREAIGCNWAGESPDGLCLSCQHTLIVPDLTVAGNAERWARLEAAKRPVIRALHHLRLPLTDAQGQPAPVFELKGDPLASDAPKVMTGHDNGTITLNIAEADDAERAAIRQSLGEPYRTLTGHFRHEVAHHYWQVLTGGEPARLDALRAVFGDERQDYAAALEAHYRDGPPPDWSQHFISAYASSHPWEDFAETWAHVMHLLDGLETARAFRLVPGDLPLDLADLAALPMARLAEAWAALSVALNAVNQAMGHETFYPFVLTPPVVAKMEAVRQMIQRA</sequence>
<keyword evidence="3" id="KW-1185">Reference proteome</keyword>
<feature type="domain" description="Zinc-ribbon" evidence="1">
    <location>
        <begin position="4"/>
        <end position="77"/>
    </location>
</feature>
<proteinExistence type="predicted"/>
<comment type="caution">
    <text evidence="2">The sequence shown here is derived from an EMBL/GenBank/DDBJ whole genome shotgun (WGS) entry which is preliminary data.</text>
</comment>
<dbReference type="RefSeq" id="WP_107752446.1">
    <property type="nucleotide sequence ID" value="NZ_QBKF01000007.1"/>
</dbReference>
<dbReference type="OrthoDB" id="256753at2"/>
<organism evidence="2 3">
    <name type="scientific">Pararhodobacter aggregans</name>
    <dbReference type="NCBI Taxonomy" id="404875"/>
    <lineage>
        <taxon>Bacteria</taxon>
        <taxon>Pseudomonadati</taxon>
        <taxon>Pseudomonadota</taxon>
        <taxon>Alphaproteobacteria</taxon>
        <taxon>Rhodobacterales</taxon>
        <taxon>Paracoccaceae</taxon>
        <taxon>Pararhodobacter</taxon>
    </lineage>
</organism>
<dbReference type="Pfam" id="PF15887">
    <property type="entry name" value="Peptidase_Mx"/>
    <property type="match status" value="1"/>
</dbReference>
<evidence type="ECO:0000259" key="1">
    <source>
        <dbReference type="Pfam" id="PF10005"/>
    </source>
</evidence>
<accession>A0A2T7UQD8</accession>
<reference evidence="2 3" key="1">
    <citation type="journal article" date="2011" name="Syst. Appl. Microbiol.">
        <title>Defluviimonas denitrificans gen. nov., sp. nov., and Pararhodobacter aggregans gen. nov., sp. nov., non-phototrophic Rhodobacteraceae from the biofilter of a marine aquaculture.</title>
        <authorList>
            <person name="Foesel B.U."/>
            <person name="Drake H.L."/>
            <person name="Schramm A."/>
        </authorList>
    </citation>
    <scope>NUCLEOTIDE SEQUENCE [LARGE SCALE GENOMIC DNA]</scope>
    <source>
        <strain evidence="2 3">D1-19</strain>
    </source>
</reference>
<gene>
    <name evidence="2" type="ORF">DDE23_14425</name>
</gene>
<evidence type="ECO:0000313" key="3">
    <source>
        <dbReference type="Proteomes" id="UP000244810"/>
    </source>
</evidence>
<protein>
    <recommendedName>
        <fullName evidence="1">Zinc-ribbon domain-containing protein</fullName>
    </recommendedName>
</protein>
<dbReference type="AlphaFoldDB" id="A0A2T7UQD8"/>
<evidence type="ECO:0000313" key="2">
    <source>
        <dbReference type="EMBL" id="PVE46874.1"/>
    </source>
</evidence>
<dbReference type="InterPro" id="IPR011201">
    <property type="entry name" value="Zinc-ribbon_6_bact"/>
</dbReference>
<dbReference type="Proteomes" id="UP000244810">
    <property type="component" value="Unassembled WGS sequence"/>
</dbReference>
<name>A0A2T7UQD8_9RHOB</name>